<sequence>LSRQFRSSAFAQQLLDILRILRVPSWSQTTAPHPLPCIQKVAGSFTNAVFFVSSPSTSSRTLLLRVYGPSSDTLIPRLRELQVLHVLSSRSKIGPRIYGTFTNGRLEEYFDSVTLTATDIREPQISGYIGARMAELHGVDVKTIEGQSHGSNVEIGVRKNVHSWLPHARDVLALPGVTPAIRKELDLDKFQMKWGSYMRWLKTAHVDAHPVLCHNDAQYGNILRLNSVEEGKPGHHQIIVVDFEYASPNPAAFDIANHFHEWTANYHGPTPHLLDPTLYPTRAEQRTFLAAYLENRITPVDAPFDSPAPVFSELSPTARERELIALENAVRVWSPSSHAMWAMWGLVQAREDVLGHVVNPDFDYVGYARCRMAAFYRELATLGV</sequence>
<keyword evidence="3" id="KW-1185">Reference proteome</keyword>
<feature type="non-terminal residue" evidence="2">
    <location>
        <position position="384"/>
    </location>
</feature>
<keyword evidence="2" id="KW-0418">Kinase</keyword>
<proteinExistence type="inferred from homology"/>
<dbReference type="OrthoDB" id="10267235at2759"/>
<dbReference type="GO" id="GO:0004305">
    <property type="term" value="F:ethanolamine kinase activity"/>
    <property type="evidence" value="ECO:0007669"/>
    <property type="project" value="TreeGrafter"/>
</dbReference>
<name>A0A9P5MYI2_9AGAM</name>
<reference evidence="2" key="1">
    <citation type="submission" date="2019-10" db="EMBL/GenBank/DDBJ databases">
        <authorList>
            <consortium name="DOE Joint Genome Institute"/>
            <person name="Kuo A."/>
            <person name="Miyauchi S."/>
            <person name="Kiss E."/>
            <person name="Drula E."/>
            <person name="Kohler A."/>
            <person name="Sanchez-Garcia M."/>
            <person name="Andreopoulos B."/>
            <person name="Barry K.W."/>
            <person name="Bonito G."/>
            <person name="Buee M."/>
            <person name="Carver A."/>
            <person name="Chen C."/>
            <person name="Cichocki N."/>
            <person name="Clum A."/>
            <person name="Culley D."/>
            <person name="Crous P.W."/>
            <person name="Fauchery L."/>
            <person name="Girlanda M."/>
            <person name="Hayes R."/>
            <person name="Keri Z."/>
            <person name="LaButti K."/>
            <person name="Lipzen A."/>
            <person name="Lombard V."/>
            <person name="Magnuson J."/>
            <person name="Maillard F."/>
            <person name="Morin E."/>
            <person name="Murat C."/>
            <person name="Nolan M."/>
            <person name="Ohm R."/>
            <person name="Pangilinan J."/>
            <person name="Pereira M."/>
            <person name="Perotto S."/>
            <person name="Peter M."/>
            <person name="Riley R."/>
            <person name="Sitrit Y."/>
            <person name="Stielow B."/>
            <person name="Szollosi G."/>
            <person name="Zifcakova L."/>
            <person name="Stursova M."/>
            <person name="Spatafora J.W."/>
            <person name="Tedersoo L."/>
            <person name="Vaario L.-M."/>
            <person name="Yamada A."/>
            <person name="Yan M."/>
            <person name="Wang P."/>
            <person name="Xu J."/>
            <person name="Bruns T."/>
            <person name="Baldrian P."/>
            <person name="Vilgalys R."/>
            <person name="Henrissat B."/>
            <person name="Grigoriev I.V."/>
            <person name="Hibbett D."/>
            <person name="Nagy L.G."/>
            <person name="Martin F.M."/>
        </authorList>
    </citation>
    <scope>NUCLEOTIDE SEQUENCE</scope>
    <source>
        <strain evidence="2">Prilba</strain>
    </source>
</reference>
<dbReference type="GO" id="GO:0004103">
    <property type="term" value="F:choline kinase activity"/>
    <property type="evidence" value="ECO:0007669"/>
    <property type="project" value="TreeGrafter"/>
</dbReference>
<dbReference type="PANTHER" id="PTHR22603:SF93">
    <property type="entry name" value="RE24176P"/>
    <property type="match status" value="1"/>
</dbReference>
<dbReference type="EMBL" id="WHVB01000006">
    <property type="protein sequence ID" value="KAF8481903.1"/>
    <property type="molecule type" value="Genomic_DNA"/>
</dbReference>
<evidence type="ECO:0000256" key="1">
    <source>
        <dbReference type="ARBA" id="ARBA00038211"/>
    </source>
</evidence>
<protein>
    <submittedName>
        <fullName evidence="2">Kinase-like protein</fullName>
    </submittedName>
</protein>
<dbReference type="InterPro" id="IPR011009">
    <property type="entry name" value="Kinase-like_dom_sf"/>
</dbReference>
<evidence type="ECO:0000313" key="3">
    <source>
        <dbReference type="Proteomes" id="UP000759537"/>
    </source>
</evidence>
<dbReference type="Pfam" id="PF01633">
    <property type="entry name" value="Choline_kinase"/>
    <property type="match status" value="1"/>
</dbReference>
<dbReference type="Proteomes" id="UP000759537">
    <property type="component" value="Unassembled WGS sequence"/>
</dbReference>
<keyword evidence="2" id="KW-0808">Transferase</keyword>
<accession>A0A9P5MYI2</accession>
<dbReference type="AlphaFoldDB" id="A0A9P5MYI2"/>
<comment type="caution">
    <text evidence="2">The sequence shown here is derived from an EMBL/GenBank/DDBJ whole genome shotgun (WGS) entry which is preliminary data.</text>
</comment>
<dbReference type="GO" id="GO:0006646">
    <property type="term" value="P:phosphatidylethanolamine biosynthetic process"/>
    <property type="evidence" value="ECO:0007669"/>
    <property type="project" value="TreeGrafter"/>
</dbReference>
<dbReference type="Gene3D" id="3.90.1200.10">
    <property type="match status" value="1"/>
</dbReference>
<dbReference type="GO" id="GO:0005737">
    <property type="term" value="C:cytoplasm"/>
    <property type="evidence" value="ECO:0007669"/>
    <property type="project" value="TreeGrafter"/>
</dbReference>
<dbReference type="CDD" id="cd05157">
    <property type="entry name" value="ETNK_euk"/>
    <property type="match status" value="1"/>
</dbReference>
<dbReference type="Gene3D" id="3.30.200.20">
    <property type="entry name" value="Phosphorylase Kinase, domain 1"/>
    <property type="match status" value="1"/>
</dbReference>
<reference evidence="2" key="2">
    <citation type="journal article" date="2020" name="Nat. Commun.">
        <title>Large-scale genome sequencing of mycorrhizal fungi provides insights into the early evolution of symbiotic traits.</title>
        <authorList>
            <person name="Miyauchi S."/>
            <person name="Kiss E."/>
            <person name="Kuo A."/>
            <person name="Drula E."/>
            <person name="Kohler A."/>
            <person name="Sanchez-Garcia M."/>
            <person name="Morin E."/>
            <person name="Andreopoulos B."/>
            <person name="Barry K.W."/>
            <person name="Bonito G."/>
            <person name="Buee M."/>
            <person name="Carver A."/>
            <person name="Chen C."/>
            <person name="Cichocki N."/>
            <person name="Clum A."/>
            <person name="Culley D."/>
            <person name="Crous P.W."/>
            <person name="Fauchery L."/>
            <person name="Girlanda M."/>
            <person name="Hayes R.D."/>
            <person name="Keri Z."/>
            <person name="LaButti K."/>
            <person name="Lipzen A."/>
            <person name="Lombard V."/>
            <person name="Magnuson J."/>
            <person name="Maillard F."/>
            <person name="Murat C."/>
            <person name="Nolan M."/>
            <person name="Ohm R.A."/>
            <person name="Pangilinan J."/>
            <person name="Pereira M.F."/>
            <person name="Perotto S."/>
            <person name="Peter M."/>
            <person name="Pfister S."/>
            <person name="Riley R."/>
            <person name="Sitrit Y."/>
            <person name="Stielow J.B."/>
            <person name="Szollosi G."/>
            <person name="Zifcakova L."/>
            <person name="Stursova M."/>
            <person name="Spatafora J.W."/>
            <person name="Tedersoo L."/>
            <person name="Vaario L.M."/>
            <person name="Yamada A."/>
            <person name="Yan M."/>
            <person name="Wang P."/>
            <person name="Xu J."/>
            <person name="Bruns T."/>
            <person name="Baldrian P."/>
            <person name="Vilgalys R."/>
            <person name="Dunand C."/>
            <person name="Henrissat B."/>
            <person name="Grigoriev I.V."/>
            <person name="Hibbett D."/>
            <person name="Nagy L.G."/>
            <person name="Martin F.M."/>
        </authorList>
    </citation>
    <scope>NUCLEOTIDE SEQUENCE</scope>
    <source>
        <strain evidence="2">Prilba</strain>
    </source>
</reference>
<evidence type="ECO:0000313" key="2">
    <source>
        <dbReference type="EMBL" id="KAF8481903.1"/>
    </source>
</evidence>
<gene>
    <name evidence="2" type="ORF">DFH94DRAFT_628620</name>
</gene>
<dbReference type="PANTHER" id="PTHR22603">
    <property type="entry name" value="CHOLINE/ETHANOALAMINE KINASE"/>
    <property type="match status" value="1"/>
</dbReference>
<organism evidence="2 3">
    <name type="scientific">Russula ochroleuca</name>
    <dbReference type="NCBI Taxonomy" id="152965"/>
    <lineage>
        <taxon>Eukaryota</taxon>
        <taxon>Fungi</taxon>
        <taxon>Dikarya</taxon>
        <taxon>Basidiomycota</taxon>
        <taxon>Agaricomycotina</taxon>
        <taxon>Agaricomycetes</taxon>
        <taxon>Russulales</taxon>
        <taxon>Russulaceae</taxon>
        <taxon>Russula</taxon>
    </lineage>
</organism>
<dbReference type="SUPFAM" id="SSF56112">
    <property type="entry name" value="Protein kinase-like (PK-like)"/>
    <property type="match status" value="1"/>
</dbReference>
<comment type="similarity">
    <text evidence="1">Belongs to the choline/ethanolamine kinase family.</text>
</comment>